<keyword evidence="2" id="KW-0732">Signal</keyword>
<accession>A0A0D1CQH8</accession>
<feature type="chain" id="PRO_5002244346" evidence="2">
    <location>
        <begin position="22"/>
        <end position="201"/>
    </location>
</feature>
<feature type="region of interest" description="Disordered" evidence="1">
    <location>
        <begin position="178"/>
        <end position="201"/>
    </location>
</feature>
<feature type="signal peptide" evidence="2">
    <location>
        <begin position="1"/>
        <end position="21"/>
    </location>
</feature>
<dbReference type="EMBL" id="CM003146">
    <property type="protein sequence ID" value="KIS68863.1"/>
    <property type="molecule type" value="Genomic_DNA"/>
</dbReference>
<evidence type="ECO:0000313" key="4">
    <source>
        <dbReference type="Proteomes" id="UP000000561"/>
    </source>
</evidence>
<dbReference type="InParanoid" id="A0A0D1CQH8"/>
<dbReference type="AlphaFoldDB" id="A0A0D1CQH8"/>
<evidence type="ECO:0000313" key="3">
    <source>
        <dbReference type="EMBL" id="KIS68863.1"/>
    </source>
</evidence>
<dbReference type="OrthoDB" id="2556237at2759"/>
<dbReference type="OMA" id="YANAAYP"/>
<dbReference type="RefSeq" id="XP_011389288.1">
    <property type="nucleotide sequence ID" value="XM_011390986.1"/>
</dbReference>
<organism evidence="3 4">
    <name type="scientific">Mycosarcoma maydis</name>
    <name type="common">Corn smut fungus</name>
    <name type="synonym">Ustilago maydis</name>
    <dbReference type="NCBI Taxonomy" id="5270"/>
    <lineage>
        <taxon>Eukaryota</taxon>
        <taxon>Fungi</taxon>
        <taxon>Dikarya</taxon>
        <taxon>Basidiomycota</taxon>
        <taxon>Ustilaginomycotina</taxon>
        <taxon>Ustilaginomycetes</taxon>
        <taxon>Ustilaginales</taxon>
        <taxon>Ustilaginaceae</taxon>
        <taxon>Mycosarcoma</taxon>
    </lineage>
</organism>
<gene>
    <name evidence="3" type="ORF">UMAG_02851</name>
</gene>
<evidence type="ECO:0000256" key="2">
    <source>
        <dbReference type="SAM" id="SignalP"/>
    </source>
</evidence>
<proteinExistence type="predicted"/>
<dbReference type="Proteomes" id="UP000000561">
    <property type="component" value="Chromosome 7"/>
</dbReference>
<keyword evidence="4" id="KW-1185">Reference proteome</keyword>
<reference evidence="3 4" key="1">
    <citation type="journal article" date="2006" name="Nature">
        <title>Insights from the genome of the biotrophic fungal plant pathogen Ustilago maydis.</title>
        <authorList>
            <person name="Kamper J."/>
            <person name="Kahmann R."/>
            <person name="Bolker M."/>
            <person name="Ma L.J."/>
            <person name="Brefort T."/>
            <person name="Saville B.J."/>
            <person name="Banuett F."/>
            <person name="Kronstad J.W."/>
            <person name="Gold S.E."/>
            <person name="Muller O."/>
            <person name="Perlin M.H."/>
            <person name="Wosten H.A."/>
            <person name="de Vries R."/>
            <person name="Ruiz-Herrera J."/>
            <person name="Reynaga-Pena C.G."/>
            <person name="Snetselaar K."/>
            <person name="McCann M."/>
            <person name="Perez-Martin J."/>
            <person name="Feldbrugge M."/>
            <person name="Basse C.W."/>
            <person name="Steinberg G."/>
            <person name="Ibeas J.I."/>
            <person name="Holloman W."/>
            <person name="Guzman P."/>
            <person name="Farman M."/>
            <person name="Stajich J.E."/>
            <person name="Sentandreu R."/>
            <person name="Gonzalez-Prieto J.M."/>
            <person name="Kennell J.C."/>
            <person name="Molina L."/>
            <person name="Schirawski J."/>
            <person name="Mendoza-Mendoza A."/>
            <person name="Greilinger D."/>
            <person name="Munch K."/>
            <person name="Rossel N."/>
            <person name="Scherer M."/>
            <person name="Vranes M."/>
            <person name="Ladendorf O."/>
            <person name="Vincon V."/>
            <person name="Fuchs U."/>
            <person name="Sandrock B."/>
            <person name="Meng S."/>
            <person name="Ho E.C."/>
            <person name="Cahill M.J."/>
            <person name="Boyce K.J."/>
            <person name="Klose J."/>
            <person name="Klosterman S.J."/>
            <person name="Deelstra H.J."/>
            <person name="Ortiz-Castellanos L."/>
            <person name="Li W."/>
            <person name="Sanchez-Alonso P."/>
            <person name="Schreier P.H."/>
            <person name="Hauser-Hahn I."/>
            <person name="Vaupel M."/>
            <person name="Koopmann E."/>
            <person name="Friedrich G."/>
            <person name="Voss H."/>
            <person name="Schluter T."/>
            <person name="Margolis J."/>
            <person name="Platt D."/>
            <person name="Swimmer C."/>
            <person name="Gnirke A."/>
            <person name="Chen F."/>
            <person name="Vysotskaia V."/>
            <person name="Mannhaupt G."/>
            <person name="Guldener U."/>
            <person name="Munsterkotter M."/>
            <person name="Haase D."/>
            <person name="Oesterheld M."/>
            <person name="Mewes H.W."/>
            <person name="Mauceli E.W."/>
            <person name="DeCaprio D."/>
            <person name="Wade C.M."/>
            <person name="Butler J."/>
            <person name="Young S."/>
            <person name="Jaffe D.B."/>
            <person name="Calvo S."/>
            <person name="Nusbaum C."/>
            <person name="Galagan J."/>
            <person name="Birren B.W."/>
        </authorList>
    </citation>
    <scope>NUCLEOTIDE SEQUENCE [LARGE SCALE GENOMIC DNA]</scope>
    <source>
        <strain evidence="4">DSM 14603 / FGSC 9021 / UM521</strain>
    </source>
</reference>
<dbReference type="eggNOG" id="ENOG502RE6P">
    <property type="taxonomic scope" value="Eukaryota"/>
</dbReference>
<sequence length="201" mass="22184">MNLNLLLFFFTLLSLAGLVESAPTTAFYSAKNVLQRFAKDMYPNEPAQQAKAVVTLRYLFRNDAWNEVAHWPYMDDYLRTGGFQQGYSSVDQVLVQSALSHLQGGTVYTPLGAMRPSLDALIAKNFSKAKNVYGFDQHELLRETNLGRKPPTSGAGLFAGVPRALSLEDAESLVGNAWRRGGSGGVDEQRRIRGNQPSPWG</sequence>
<dbReference type="GeneID" id="23563498"/>
<evidence type="ECO:0000256" key="1">
    <source>
        <dbReference type="SAM" id="MobiDB-lite"/>
    </source>
</evidence>
<protein>
    <submittedName>
        <fullName evidence="3">Uncharacterized protein</fullName>
    </submittedName>
</protein>
<dbReference type="VEuPathDB" id="FungiDB:UMAG_02851"/>
<name>A0A0D1CQH8_MYCMD</name>
<dbReference type="KEGG" id="uma:UMAG_02851"/>